<dbReference type="Pfam" id="PF02615">
    <property type="entry name" value="Ldh_2"/>
    <property type="match status" value="1"/>
</dbReference>
<evidence type="ECO:0000256" key="3">
    <source>
        <dbReference type="SAM" id="MobiDB-lite"/>
    </source>
</evidence>
<keyword evidence="2" id="KW-0560">Oxidoreductase</keyword>
<dbReference type="InterPro" id="IPR043143">
    <property type="entry name" value="Mal/L-sulf/L-lact_DH-like_NADP"/>
</dbReference>
<comment type="caution">
    <text evidence="4">The sequence shown here is derived from an EMBL/GenBank/DDBJ whole genome shotgun (WGS) entry which is preliminary data.</text>
</comment>
<name>A0ABR9P6B4_9ACTN</name>
<gene>
    <name evidence="4" type="ORF">IDM40_11780</name>
</gene>
<dbReference type="RefSeq" id="WP_193122016.1">
    <property type="nucleotide sequence ID" value="NZ_JADBGI010000009.1"/>
</dbReference>
<dbReference type="PANTHER" id="PTHR11091:SF0">
    <property type="entry name" value="MALATE DEHYDROGENASE"/>
    <property type="match status" value="1"/>
</dbReference>
<feature type="region of interest" description="Disordered" evidence="3">
    <location>
        <begin position="294"/>
        <end position="325"/>
    </location>
</feature>
<accession>A0ABR9P6B4</accession>
<feature type="compositionally biased region" description="Basic and acidic residues" evidence="3">
    <location>
        <begin position="309"/>
        <end position="320"/>
    </location>
</feature>
<dbReference type="Proteomes" id="UP000806528">
    <property type="component" value="Unassembled WGS sequence"/>
</dbReference>
<comment type="similarity">
    <text evidence="1">Belongs to the LDH2/MDH2 oxidoreductase family.</text>
</comment>
<evidence type="ECO:0000313" key="4">
    <source>
        <dbReference type="EMBL" id="MBE2999379.1"/>
    </source>
</evidence>
<dbReference type="InterPro" id="IPR036111">
    <property type="entry name" value="Mal/L-sulfo/L-lacto_DH-like_sf"/>
</dbReference>
<dbReference type="InterPro" id="IPR003767">
    <property type="entry name" value="Malate/L-lactate_DH-like"/>
</dbReference>
<dbReference type="SUPFAM" id="SSF89733">
    <property type="entry name" value="L-sulfolactate dehydrogenase-like"/>
    <property type="match status" value="1"/>
</dbReference>
<keyword evidence="5" id="KW-1185">Reference proteome</keyword>
<dbReference type="PANTHER" id="PTHR11091">
    <property type="entry name" value="OXIDOREDUCTASE-RELATED"/>
    <property type="match status" value="1"/>
</dbReference>
<proteinExistence type="inferred from homology"/>
<evidence type="ECO:0000256" key="1">
    <source>
        <dbReference type="ARBA" id="ARBA00006056"/>
    </source>
</evidence>
<dbReference type="Gene3D" id="3.30.1370.60">
    <property type="entry name" value="Hypothetical oxidoreductase yiak, domain 2"/>
    <property type="match status" value="1"/>
</dbReference>
<dbReference type="EMBL" id="JADBGI010000009">
    <property type="protein sequence ID" value="MBE2999379.1"/>
    <property type="molecule type" value="Genomic_DNA"/>
</dbReference>
<organism evidence="4 5">
    <name type="scientific">Nocardiopsis coralli</name>
    <dbReference type="NCBI Taxonomy" id="2772213"/>
    <lineage>
        <taxon>Bacteria</taxon>
        <taxon>Bacillati</taxon>
        <taxon>Actinomycetota</taxon>
        <taxon>Actinomycetes</taxon>
        <taxon>Streptosporangiales</taxon>
        <taxon>Nocardiopsidaceae</taxon>
        <taxon>Nocardiopsis</taxon>
    </lineage>
</organism>
<reference evidence="4 5" key="1">
    <citation type="submission" date="2020-09" db="EMBL/GenBank/DDBJ databases">
        <title>Diversity and distribution of actinomycetes associated with coral in the coast of Hainan.</title>
        <authorList>
            <person name="Li F."/>
        </authorList>
    </citation>
    <scope>NUCLEOTIDE SEQUENCE [LARGE SCALE GENOMIC DNA]</scope>
    <source>
        <strain evidence="4 5">HNM0947</strain>
    </source>
</reference>
<dbReference type="InterPro" id="IPR043144">
    <property type="entry name" value="Mal/L-sulf/L-lact_DH-like_ah"/>
</dbReference>
<evidence type="ECO:0000256" key="2">
    <source>
        <dbReference type="ARBA" id="ARBA00023002"/>
    </source>
</evidence>
<protein>
    <submittedName>
        <fullName evidence="4">Ldh family oxidoreductase</fullName>
    </submittedName>
</protein>
<sequence>METRPLPCTLLTDFAAQVLVRAGVADDAARLTAQSLVEADRRGTHSHGLLRLPLYDAALRSGGINPRPTLSWTHRSQAVAVLDADGALGQVAMEAAVTRVSRLARDHGIGAVAVQNSTHYGAGAHWTHRLAEEGLAAVLTSTTGPVVAPHGSTETLLGTNPLSITVPSSDEPHLTADLATSAGAYGKVVAARNEGRPIPPGWAVDAAGRPTEDPEEAIDGALLPFGGAKGSAVAVLVEALSASLTDAAYAHRTRDIWADRSSRMNTGHLVVALDTAAFTGRAHTEQRVRDLQQRIRGSSPADGAVRAPGDVEHDTARASGDRAGLAPSTVASLDALAREHGLVPLTDRVGPHHP</sequence>
<dbReference type="Gene3D" id="1.10.1530.10">
    <property type="match status" value="1"/>
</dbReference>
<evidence type="ECO:0000313" key="5">
    <source>
        <dbReference type="Proteomes" id="UP000806528"/>
    </source>
</evidence>